<organism evidence="2 3">
    <name type="scientific">Hohenbuehelia grisea</name>
    <dbReference type="NCBI Taxonomy" id="104357"/>
    <lineage>
        <taxon>Eukaryota</taxon>
        <taxon>Fungi</taxon>
        <taxon>Dikarya</taxon>
        <taxon>Basidiomycota</taxon>
        <taxon>Agaricomycotina</taxon>
        <taxon>Agaricomycetes</taxon>
        <taxon>Agaricomycetidae</taxon>
        <taxon>Agaricales</taxon>
        <taxon>Pleurotineae</taxon>
        <taxon>Pleurotaceae</taxon>
        <taxon>Hohenbuehelia</taxon>
    </lineage>
</organism>
<evidence type="ECO:0000256" key="1">
    <source>
        <dbReference type="SAM" id="MobiDB-lite"/>
    </source>
</evidence>
<feature type="compositionally biased region" description="Low complexity" evidence="1">
    <location>
        <begin position="9"/>
        <end position="20"/>
    </location>
</feature>
<feature type="compositionally biased region" description="Basic and acidic residues" evidence="1">
    <location>
        <begin position="22"/>
        <end position="31"/>
    </location>
</feature>
<dbReference type="Proteomes" id="UP001556367">
    <property type="component" value="Unassembled WGS sequence"/>
</dbReference>
<proteinExistence type="predicted"/>
<dbReference type="EMBL" id="JASNQZ010000012">
    <property type="protein sequence ID" value="KAL0950449.1"/>
    <property type="molecule type" value="Genomic_DNA"/>
</dbReference>
<sequence length="72" mass="7614">MGIGKADTDSSLTDRSSLTRPDSWEIPHIEDGSVCSPSFNSKVSEPDRAFAVLVGPQGLTTLSQLLGIPQTV</sequence>
<keyword evidence="3" id="KW-1185">Reference proteome</keyword>
<feature type="region of interest" description="Disordered" evidence="1">
    <location>
        <begin position="1"/>
        <end position="40"/>
    </location>
</feature>
<gene>
    <name evidence="2" type="ORF">HGRIS_010398</name>
</gene>
<protein>
    <submittedName>
        <fullName evidence="2">Uncharacterized protein</fullName>
    </submittedName>
</protein>
<reference evidence="3" key="1">
    <citation type="submission" date="2024-06" db="EMBL/GenBank/DDBJ databases">
        <title>Multi-omics analyses provide insights into the biosynthesis of the anticancer antibiotic pleurotin in Hohenbuehelia grisea.</title>
        <authorList>
            <person name="Weaver J.A."/>
            <person name="Alberti F."/>
        </authorList>
    </citation>
    <scope>NUCLEOTIDE SEQUENCE [LARGE SCALE GENOMIC DNA]</scope>
    <source>
        <strain evidence="3">T-177</strain>
    </source>
</reference>
<evidence type="ECO:0000313" key="3">
    <source>
        <dbReference type="Proteomes" id="UP001556367"/>
    </source>
</evidence>
<comment type="caution">
    <text evidence="2">The sequence shown here is derived from an EMBL/GenBank/DDBJ whole genome shotgun (WGS) entry which is preliminary data.</text>
</comment>
<evidence type="ECO:0000313" key="2">
    <source>
        <dbReference type="EMBL" id="KAL0950449.1"/>
    </source>
</evidence>
<accession>A0ABR3J484</accession>
<name>A0ABR3J484_9AGAR</name>